<organism evidence="1 2">
    <name type="scientific">Desulfovibrio fairfieldensis</name>
    <dbReference type="NCBI Taxonomy" id="44742"/>
    <lineage>
        <taxon>Bacteria</taxon>
        <taxon>Pseudomonadati</taxon>
        <taxon>Thermodesulfobacteriota</taxon>
        <taxon>Desulfovibrionia</taxon>
        <taxon>Desulfovibrionales</taxon>
        <taxon>Desulfovibrionaceae</taxon>
        <taxon>Desulfovibrio</taxon>
    </lineage>
</organism>
<evidence type="ECO:0000313" key="1">
    <source>
        <dbReference type="EMBL" id="AMD91125.1"/>
    </source>
</evidence>
<protein>
    <submittedName>
        <fullName evidence="1">Uncharacterized protein</fullName>
    </submittedName>
</protein>
<evidence type="ECO:0000313" key="2">
    <source>
        <dbReference type="Proteomes" id="UP000069241"/>
    </source>
</evidence>
<dbReference type="Proteomes" id="UP000069241">
    <property type="component" value="Chromosome"/>
</dbReference>
<dbReference type="AlphaFoldDB" id="A0A0X8JLT5"/>
<name>A0A0X8JLT5_9BACT</name>
<keyword evidence="2" id="KW-1185">Reference proteome</keyword>
<reference evidence="2" key="1">
    <citation type="submission" date="2016-02" db="EMBL/GenBank/DDBJ databases">
        <authorList>
            <person name="Holder M.E."/>
            <person name="Ajami N.J."/>
            <person name="Petrosino J.F."/>
        </authorList>
    </citation>
    <scope>NUCLEOTIDE SEQUENCE [LARGE SCALE GENOMIC DNA]</scope>
    <source>
        <strain evidence="2">CCUG 45958</strain>
    </source>
</reference>
<dbReference type="EMBL" id="CP014229">
    <property type="protein sequence ID" value="AMD91125.1"/>
    <property type="molecule type" value="Genomic_DNA"/>
</dbReference>
<gene>
    <name evidence="1" type="ORF">AXF13_13890</name>
</gene>
<proteinExistence type="predicted"/>
<sequence>MNVLHRQESFNSATAALIRQKNRIIGVVPLQPFTNGGTNRAQIFQSLAIHCIKLLAPFDFRICSVPKGQPHCGMEFTHFAVDAQIVVIIIDEGKGAGKRQGLVSLRARRNNTPAFRSMENLCGEKTTYAIAQKASALITRTESLRRIINESNAMFPTNVFQAFHITSQVINMDRQSPGDIRLITQPLPQKLR</sequence>
<dbReference type="KEGG" id="dfi:AXF13_13890"/>
<accession>A0A0X8JLT5</accession>